<reference evidence="2 3" key="2">
    <citation type="journal article" date="2022" name="Mar. Drugs">
        <title>Bioassay-Guided Fractionation Leads to the Detection of Cholic Acid Generated by the Rare Thalassomonas sp.</title>
        <authorList>
            <person name="Pheiffer F."/>
            <person name="Schneider Y.K."/>
            <person name="Hansen E.H."/>
            <person name="Andersen J.H."/>
            <person name="Isaksson J."/>
            <person name="Busche T."/>
            <person name="R C."/>
            <person name="Kalinowski J."/>
            <person name="Zyl L.V."/>
            <person name="Trindade M."/>
        </authorList>
    </citation>
    <scope>NUCLEOTIDE SEQUENCE [LARGE SCALE GENOMIC DNA]</scope>
    <source>
        <strain evidence="2 3">XOM25</strain>
    </source>
</reference>
<name>A0AAE9Z826_9GAMM</name>
<dbReference type="AlphaFoldDB" id="A0AAE9Z826"/>
<feature type="region of interest" description="Disordered" evidence="1">
    <location>
        <begin position="37"/>
        <end position="60"/>
    </location>
</feature>
<organism evidence="2 3">
    <name type="scientific">Thalassomonas viridans</name>
    <dbReference type="NCBI Taxonomy" id="137584"/>
    <lineage>
        <taxon>Bacteria</taxon>
        <taxon>Pseudomonadati</taxon>
        <taxon>Pseudomonadota</taxon>
        <taxon>Gammaproteobacteria</taxon>
        <taxon>Alteromonadales</taxon>
        <taxon>Colwelliaceae</taxon>
        <taxon>Thalassomonas</taxon>
    </lineage>
</organism>
<protein>
    <submittedName>
        <fullName evidence="2">Uncharacterized protein</fullName>
    </submittedName>
</protein>
<feature type="compositionally biased region" description="Polar residues" evidence="1">
    <location>
        <begin position="37"/>
        <end position="53"/>
    </location>
</feature>
<evidence type="ECO:0000256" key="1">
    <source>
        <dbReference type="SAM" id="MobiDB-lite"/>
    </source>
</evidence>
<accession>A0AAE9Z826</accession>
<proteinExistence type="predicted"/>
<dbReference type="Proteomes" id="UP000032352">
    <property type="component" value="Chromosome"/>
</dbReference>
<evidence type="ECO:0000313" key="3">
    <source>
        <dbReference type="Proteomes" id="UP000032352"/>
    </source>
</evidence>
<sequence>MSGIKYRQASSSRGKPVTVKKQIATACQGLETAQQSINAGQTTSGSLSVSQWRDNGFARH</sequence>
<dbReference type="EMBL" id="CP059733">
    <property type="protein sequence ID" value="WDE07013.1"/>
    <property type="molecule type" value="Genomic_DNA"/>
</dbReference>
<gene>
    <name evidence="2" type="ORF">SG34_009045</name>
</gene>
<reference evidence="2 3" key="1">
    <citation type="journal article" date="2015" name="Genome Announc.">
        <title>Draft Genome Sequences of Marine Isolates of Thalassomonas viridans and Thalassomonas actiniarum.</title>
        <authorList>
            <person name="Olonade I."/>
            <person name="van Zyl L.J."/>
            <person name="Trindade M."/>
        </authorList>
    </citation>
    <scope>NUCLEOTIDE SEQUENCE [LARGE SCALE GENOMIC DNA]</scope>
    <source>
        <strain evidence="2 3">XOM25</strain>
    </source>
</reference>
<dbReference type="KEGG" id="tvd:SG34_009045"/>
<evidence type="ECO:0000313" key="2">
    <source>
        <dbReference type="EMBL" id="WDE07013.1"/>
    </source>
</evidence>
<dbReference type="RefSeq" id="WP_044842435.1">
    <property type="nucleotide sequence ID" value="NZ_CP059733.1"/>
</dbReference>
<keyword evidence="3" id="KW-1185">Reference proteome</keyword>